<dbReference type="EMBL" id="CM042029">
    <property type="protein sequence ID" value="KAI3793065.1"/>
    <property type="molecule type" value="Genomic_DNA"/>
</dbReference>
<proteinExistence type="predicted"/>
<protein>
    <submittedName>
        <fullName evidence="1">Uncharacterized protein</fullName>
    </submittedName>
</protein>
<evidence type="ECO:0000313" key="1">
    <source>
        <dbReference type="EMBL" id="KAI3793065.1"/>
    </source>
</evidence>
<organism evidence="1 2">
    <name type="scientific">Smallanthus sonchifolius</name>
    <dbReference type="NCBI Taxonomy" id="185202"/>
    <lineage>
        <taxon>Eukaryota</taxon>
        <taxon>Viridiplantae</taxon>
        <taxon>Streptophyta</taxon>
        <taxon>Embryophyta</taxon>
        <taxon>Tracheophyta</taxon>
        <taxon>Spermatophyta</taxon>
        <taxon>Magnoliopsida</taxon>
        <taxon>eudicotyledons</taxon>
        <taxon>Gunneridae</taxon>
        <taxon>Pentapetalae</taxon>
        <taxon>asterids</taxon>
        <taxon>campanulids</taxon>
        <taxon>Asterales</taxon>
        <taxon>Asteraceae</taxon>
        <taxon>Asteroideae</taxon>
        <taxon>Heliantheae alliance</taxon>
        <taxon>Millerieae</taxon>
        <taxon>Smallanthus</taxon>
    </lineage>
</organism>
<reference evidence="2" key="1">
    <citation type="journal article" date="2022" name="Mol. Ecol. Resour.">
        <title>The genomes of chicory, endive, great burdock and yacon provide insights into Asteraceae palaeo-polyploidization history and plant inulin production.</title>
        <authorList>
            <person name="Fan W."/>
            <person name="Wang S."/>
            <person name="Wang H."/>
            <person name="Wang A."/>
            <person name="Jiang F."/>
            <person name="Liu H."/>
            <person name="Zhao H."/>
            <person name="Xu D."/>
            <person name="Zhang Y."/>
        </authorList>
    </citation>
    <scope>NUCLEOTIDE SEQUENCE [LARGE SCALE GENOMIC DNA]</scope>
    <source>
        <strain evidence="2">cv. Yunnan</strain>
    </source>
</reference>
<evidence type="ECO:0000313" key="2">
    <source>
        <dbReference type="Proteomes" id="UP001056120"/>
    </source>
</evidence>
<gene>
    <name evidence="1" type="ORF">L1987_35677</name>
</gene>
<reference evidence="1 2" key="2">
    <citation type="journal article" date="2022" name="Mol. Ecol. Resour.">
        <title>The genomes of chicory, endive, great burdock and yacon provide insights into Asteraceae paleo-polyploidization history and plant inulin production.</title>
        <authorList>
            <person name="Fan W."/>
            <person name="Wang S."/>
            <person name="Wang H."/>
            <person name="Wang A."/>
            <person name="Jiang F."/>
            <person name="Liu H."/>
            <person name="Zhao H."/>
            <person name="Xu D."/>
            <person name="Zhang Y."/>
        </authorList>
    </citation>
    <scope>NUCLEOTIDE SEQUENCE [LARGE SCALE GENOMIC DNA]</scope>
    <source>
        <strain evidence="2">cv. Yunnan</strain>
        <tissue evidence="1">Leaves</tissue>
    </source>
</reference>
<name>A0ACB9HBE1_9ASTR</name>
<keyword evidence="2" id="KW-1185">Reference proteome</keyword>
<comment type="caution">
    <text evidence="1">The sequence shown here is derived from an EMBL/GenBank/DDBJ whole genome shotgun (WGS) entry which is preliminary data.</text>
</comment>
<dbReference type="Proteomes" id="UP001056120">
    <property type="component" value="Linkage Group LG12"/>
</dbReference>
<accession>A0ACB9HBE1</accession>
<sequence>MEKRPCSEFNATGGAAGDEHDGVSASADRVAKPPCKEPPIGGAASDEYHGVSDSTYDLATLADHINRFETEPRFLMNWVAV</sequence>